<keyword evidence="4 10" id="KW-0812">Transmembrane</keyword>
<protein>
    <recommendedName>
        <fullName evidence="8">Mechanosensing system component YbdG</fullName>
    </recommendedName>
    <alternativeName>
        <fullName evidence="9">Mechanosensitive channel homolog YbdG</fullName>
    </alternativeName>
</protein>
<dbReference type="Gene3D" id="2.30.30.60">
    <property type="match status" value="1"/>
</dbReference>
<dbReference type="AlphaFoldDB" id="A1SYA5"/>
<evidence type="ECO:0000256" key="7">
    <source>
        <dbReference type="ARBA" id="ARBA00023136"/>
    </source>
</evidence>
<feature type="domain" description="Mechanosensitive ion channel MscS" evidence="11">
    <location>
        <begin position="190"/>
        <end position="257"/>
    </location>
</feature>
<dbReference type="InterPro" id="IPR030192">
    <property type="entry name" value="YbdG"/>
</dbReference>
<dbReference type="PANTHER" id="PTHR30414:SF0">
    <property type="entry name" value="MINICONDUCTANCE MECHANOSENSITIVE CHANNEL YBDG"/>
    <property type="match status" value="1"/>
</dbReference>
<dbReference type="GO" id="GO:0071470">
    <property type="term" value="P:cellular response to osmotic stress"/>
    <property type="evidence" value="ECO:0007669"/>
    <property type="project" value="InterPro"/>
</dbReference>
<evidence type="ECO:0000313" key="12">
    <source>
        <dbReference type="EMBL" id="ABM04470.1"/>
    </source>
</evidence>
<keyword evidence="6" id="KW-0346">Stress response</keyword>
<dbReference type="EMBL" id="CP000510">
    <property type="protein sequence ID" value="ABM04470.1"/>
    <property type="molecule type" value="Genomic_DNA"/>
</dbReference>
<evidence type="ECO:0000256" key="8">
    <source>
        <dbReference type="ARBA" id="ARBA00093630"/>
    </source>
</evidence>
<dbReference type="GO" id="GO:0005886">
    <property type="term" value="C:plasma membrane"/>
    <property type="evidence" value="ECO:0007669"/>
    <property type="project" value="UniProtKB-SubCell"/>
</dbReference>
<evidence type="ECO:0000256" key="10">
    <source>
        <dbReference type="SAM" id="Phobius"/>
    </source>
</evidence>
<evidence type="ECO:0000256" key="3">
    <source>
        <dbReference type="ARBA" id="ARBA00022519"/>
    </source>
</evidence>
<sequence>MINTVINKYQTIFSDQALAIDISVISMLLMLILISMIANYITKKIITVFVKKFIDKTRSQWDNIFYDCHVFTRLSHLIPILFFSVGSTIIFPADAYPLLLDNLSKFTSLYLILAFALVIHSLLAAFDAIYRTYKMSKQRPINNYVQVLKIILWIFTTVASISLLLSKDLWALFLGMSGMMAIIMLVFKDTLLGLVAGMQITANDMLRLDDWLEMPSRNADGDVIDITLNTVKVRNWDKTITTIPTHALMSESFKNWRGMTESGGRRIKRSISIDMTSVKFCDQEMLQSFMKIEILKDYLLKKQKEIETYNKETGNDLSNPANGRRLTNIGTFRAYLSAYLKKNPKIHQELTFMVRQLSPSSTGVPIEVYVFSNDQDWVNYEGIQADIFDHILAVIPEFGLRVFQDPTGSNFEKAFSRSANN</sequence>
<dbReference type="HOGENOM" id="CLU_045354_1_0_6"/>
<dbReference type="GO" id="GO:0008381">
    <property type="term" value="F:mechanosensitive monoatomic ion channel activity"/>
    <property type="evidence" value="ECO:0007669"/>
    <property type="project" value="InterPro"/>
</dbReference>
<name>A1SYA5_PSYIN</name>
<dbReference type="Proteomes" id="UP000000639">
    <property type="component" value="Chromosome"/>
</dbReference>
<evidence type="ECO:0000313" key="13">
    <source>
        <dbReference type="Proteomes" id="UP000000639"/>
    </source>
</evidence>
<evidence type="ECO:0000256" key="2">
    <source>
        <dbReference type="ARBA" id="ARBA00022475"/>
    </source>
</evidence>
<dbReference type="KEGG" id="pin:Ping_2763"/>
<dbReference type="eggNOG" id="COG0668">
    <property type="taxonomic scope" value="Bacteria"/>
</dbReference>
<keyword evidence="3" id="KW-0997">Cell inner membrane</keyword>
<keyword evidence="7 10" id="KW-0472">Membrane</keyword>
<dbReference type="STRING" id="357804.Ping_2763"/>
<evidence type="ECO:0000256" key="9">
    <source>
        <dbReference type="ARBA" id="ARBA00093659"/>
    </source>
</evidence>
<dbReference type="InterPro" id="IPR010920">
    <property type="entry name" value="LSM_dom_sf"/>
</dbReference>
<dbReference type="PANTHER" id="PTHR30414">
    <property type="entry name" value="MINICONDUCTANCE MECHANOSENSITIVE CHANNEL YBDG"/>
    <property type="match status" value="1"/>
</dbReference>
<dbReference type="SUPFAM" id="SSF50182">
    <property type="entry name" value="Sm-like ribonucleoproteins"/>
    <property type="match status" value="1"/>
</dbReference>
<keyword evidence="13" id="KW-1185">Reference proteome</keyword>
<reference evidence="12 13" key="1">
    <citation type="submission" date="2007-01" db="EMBL/GenBank/DDBJ databases">
        <title>Complete sequence of Psychromonas ingrahamii 37.</title>
        <authorList>
            <consortium name="US DOE Joint Genome Institute"/>
            <person name="Copeland A."/>
            <person name="Lucas S."/>
            <person name="Lapidus A."/>
            <person name="Barry K."/>
            <person name="Detter J.C."/>
            <person name="Glavina del Rio T."/>
            <person name="Hammon N."/>
            <person name="Israni S."/>
            <person name="Dalin E."/>
            <person name="Tice H."/>
            <person name="Pitluck S."/>
            <person name="Thompson L.S."/>
            <person name="Brettin T."/>
            <person name="Bruce D."/>
            <person name="Han C."/>
            <person name="Tapia R."/>
            <person name="Schmutz J."/>
            <person name="Larimer F."/>
            <person name="Land M."/>
            <person name="Hauser L."/>
            <person name="Kyrpides N."/>
            <person name="Ivanova N."/>
            <person name="Staley J."/>
            <person name="Richardson P."/>
        </authorList>
    </citation>
    <scope>NUCLEOTIDE SEQUENCE [LARGE SCALE GENOMIC DNA]</scope>
    <source>
        <strain evidence="12 13">37</strain>
    </source>
</reference>
<evidence type="ECO:0000256" key="1">
    <source>
        <dbReference type="ARBA" id="ARBA00004429"/>
    </source>
</evidence>
<dbReference type="InterPro" id="IPR006685">
    <property type="entry name" value="MscS_channel_2nd"/>
</dbReference>
<feature type="transmembrane region" description="Helical" evidence="10">
    <location>
        <begin position="169"/>
        <end position="187"/>
    </location>
</feature>
<evidence type="ECO:0000256" key="5">
    <source>
        <dbReference type="ARBA" id="ARBA00022989"/>
    </source>
</evidence>
<keyword evidence="5 10" id="KW-1133">Transmembrane helix</keyword>
<feature type="transmembrane region" description="Helical" evidence="10">
    <location>
        <begin position="17"/>
        <end position="42"/>
    </location>
</feature>
<dbReference type="OrthoDB" id="9775207at2"/>
<comment type="subcellular location">
    <subcellularLocation>
        <location evidence="1">Cell inner membrane</location>
        <topology evidence="1">Multi-pass membrane protein</topology>
    </subcellularLocation>
</comment>
<evidence type="ECO:0000259" key="11">
    <source>
        <dbReference type="Pfam" id="PF00924"/>
    </source>
</evidence>
<evidence type="ECO:0000256" key="4">
    <source>
        <dbReference type="ARBA" id="ARBA00022692"/>
    </source>
</evidence>
<dbReference type="RefSeq" id="WP_011771025.1">
    <property type="nucleotide sequence ID" value="NC_008709.1"/>
</dbReference>
<accession>A1SYA5</accession>
<keyword evidence="2" id="KW-1003">Cell membrane</keyword>
<feature type="transmembrane region" description="Helical" evidence="10">
    <location>
        <begin position="77"/>
        <end position="96"/>
    </location>
</feature>
<evidence type="ECO:0000256" key="6">
    <source>
        <dbReference type="ARBA" id="ARBA00023016"/>
    </source>
</evidence>
<gene>
    <name evidence="12" type="ordered locus">Ping_2763</name>
</gene>
<feature type="transmembrane region" description="Helical" evidence="10">
    <location>
        <begin position="141"/>
        <end position="163"/>
    </location>
</feature>
<organism evidence="12 13">
    <name type="scientific">Psychromonas ingrahamii (strain DSM 17664 / CCUG 51855 / 37)</name>
    <dbReference type="NCBI Taxonomy" id="357804"/>
    <lineage>
        <taxon>Bacteria</taxon>
        <taxon>Pseudomonadati</taxon>
        <taxon>Pseudomonadota</taxon>
        <taxon>Gammaproteobacteria</taxon>
        <taxon>Alteromonadales</taxon>
        <taxon>Psychromonadaceae</taxon>
        <taxon>Psychromonas</taxon>
    </lineage>
</organism>
<feature type="transmembrane region" description="Helical" evidence="10">
    <location>
        <begin position="108"/>
        <end position="129"/>
    </location>
</feature>
<proteinExistence type="predicted"/>
<dbReference type="FunFam" id="2.30.30.60:FF:000002">
    <property type="entry name" value="Mechanosensitive ion channel family protein"/>
    <property type="match status" value="1"/>
</dbReference>
<dbReference type="Pfam" id="PF00924">
    <property type="entry name" value="MS_channel_2nd"/>
    <property type="match status" value="1"/>
</dbReference>
<dbReference type="InterPro" id="IPR023408">
    <property type="entry name" value="MscS_beta-dom_sf"/>
</dbReference>